<dbReference type="AlphaFoldDB" id="A0AAW1JHT2"/>
<organism evidence="1 2">
    <name type="scientific">Popillia japonica</name>
    <name type="common">Japanese beetle</name>
    <dbReference type="NCBI Taxonomy" id="7064"/>
    <lineage>
        <taxon>Eukaryota</taxon>
        <taxon>Metazoa</taxon>
        <taxon>Ecdysozoa</taxon>
        <taxon>Arthropoda</taxon>
        <taxon>Hexapoda</taxon>
        <taxon>Insecta</taxon>
        <taxon>Pterygota</taxon>
        <taxon>Neoptera</taxon>
        <taxon>Endopterygota</taxon>
        <taxon>Coleoptera</taxon>
        <taxon>Polyphaga</taxon>
        <taxon>Scarabaeiformia</taxon>
        <taxon>Scarabaeidae</taxon>
        <taxon>Rutelinae</taxon>
        <taxon>Popillia</taxon>
    </lineage>
</organism>
<protein>
    <submittedName>
        <fullName evidence="1">Uncharacterized protein</fullName>
    </submittedName>
</protein>
<dbReference type="Proteomes" id="UP001458880">
    <property type="component" value="Unassembled WGS sequence"/>
</dbReference>
<evidence type="ECO:0000313" key="2">
    <source>
        <dbReference type="Proteomes" id="UP001458880"/>
    </source>
</evidence>
<sequence length="122" mass="13732">MYTHSRILICFGFLLICITRGSTFFLGWGNSDDSQPKAQPHAWPVTYYQQRYIQSPPPLAVSTVDTQAQNSVPIPAIPIQVPLQAQLSSSSNIHNVQLVPCLCPVSPDLEFDKEHNVYYKQK</sequence>
<name>A0AAW1JHT2_POPJA</name>
<proteinExistence type="predicted"/>
<evidence type="ECO:0000313" key="1">
    <source>
        <dbReference type="EMBL" id="KAK9703277.1"/>
    </source>
</evidence>
<reference evidence="1 2" key="1">
    <citation type="journal article" date="2024" name="BMC Genomics">
        <title>De novo assembly and annotation of Popillia japonica's genome with initial clues to its potential as an invasive pest.</title>
        <authorList>
            <person name="Cucini C."/>
            <person name="Boschi S."/>
            <person name="Funari R."/>
            <person name="Cardaioli E."/>
            <person name="Iannotti N."/>
            <person name="Marturano G."/>
            <person name="Paoli F."/>
            <person name="Bruttini M."/>
            <person name="Carapelli A."/>
            <person name="Frati F."/>
            <person name="Nardi F."/>
        </authorList>
    </citation>
    <scope>NUCLEOTIDE SEQUENCE [LARGE SCALE GENOMIC DNA]</scope>
    <source>
        <strain evidence="1">DMR45628</strain>
    </source>
</reference>
<comment type="caution">
    <text evidence="1">The sequence shown here is derived from an EMBL/GenBank/DDBJ whole genome shotgun (WGS) entry which is preliminary data.</text>
</comment>
<dbReference type="EMBL" id="JASPKY010000373">
    <property type="protein sequence ID" value="KAK9703277.1"/>
    <property type="molecule type" value="Genomic_DNA"/>
</dbReference>
<gene>
    <name evidence="1" type="ORF">QE152_g29414</name>
</gene>
<accession>A0AAW1JHT2</accession>
<keyword evidence="2" id="KW-1185">Reference proteome</keyword>